<dbReference type="SUPFAM" id="SSF56436">
    <property type="entry name" value="C-type lectin-like"/>
    <property type="match status" value="1"/>
</dbReference>
<dbReference type="EMBL" id="QCYY01001886">
    <property type="protein sequence ID" value="ROT74503.1"/>
    <property type="molecule type" value="Genomic_DNA"/>
</dbReference>
<feature type="region of interest" description="Disordered" evidence="2">
    <location>
        <begin position="1"/>
        <end position="43"/>
    </location>
</feature>
<feature type="compositionally biased region" description="Basic and acidic residues" evidence="2">
    <location>
        <begin position="1"/>
        <end position="36"/>
    </location>
</feature>
<reference evidence="4 5" key="2">
    <citation type="submission" date="2019-01" db="EMBL/GenBank/DDBJ databases">
        <title>The decoding of complex shrimp genome reveals the adaptation for benthos swimmer, frequently molting mechanism and breeding impact on genome.</title>
        <authorList>
            <person name="Sun Y."/>
            <person name="Gao Y."/>
            <person name="Yu Y."/>
        </authorList>
    </citation>
    <scope>NUCLEOTIDE SEQUENCE [LARGE SCALE GENOMIC DNA]</scope>
    <source>
        <tissue evidence="4">Muscle</tissue>
    </source>
</reference>
<dbReference type="PROSITE" id="PS50041">
    <property type="entry name" value="C_TYPE_LECTIN_2"/>
    <property type="match status" value="1"/>
</dbReference>
<dbReference type="GO" id="GO:0030246">
    <property type="term" value="F:carbohydrate binding"/>
    <property type="evidence" value="ECO:0007669"/>
    <property type="project" value="UniProtKB-KW"/>
</dbReference>
<reference evidence="4 5" key="1">
    <citation type="submission" date="2018-04" db="EMBL/GenBank/DDBJ databases">
        <authorList>
            <person name="Zhang X."/>
            <person name="Yuan J."/>
            <person name="Li F."/>
            <person name="Xiang J."/>
        </authorList>
    </citation>
    <scope>NUCLEOTIDE SEQUENCE [LARGE SCALE GENOMIC DNA]</scope>
    <source>
        <tissue evidence="4">Muscle</tissue>
    </source>
</reference>
<dbReference type="InterPro" id="IPR016186">
    <property type="entry name" value="C-type_lectin-like/link_sf"/>
</dbReference>
<protein>
    <submittedName>
        <fullName evidence="4">C-type lectin</fullName>
    </submittedName>
</protein>
<dbReference type="AlphaFoldDB" id="A0A3R7MEV3"/>
<comment type="caution">
    <text evidence="4">The sequence shown here is derived from an EMBL/GenBank/DDBJ whole genome shotgun (WGS) entry which is preliminary data.</text>
</comment>
<dbReference type="OrthoDB" id="7357196at2759"/>
<dbReference type="InterPro" id="IPR016187">
    <property type="entry name" value="CTDL_fold"/>
</dbReference>
<dbReference type="PROSITE" id="PS00615">
    <property type="entry name" value="C_TYPE_LECTIN_1"/>
    <property type="match status" value="1"/>
</dbReference>
<sequence>REEARGRAGERAGGPDEGPGERRQEQHEGAAHHHGGEGGAAVRPALLRRRRRVLLRQQPEAPHVGRGADLLPGPRGDLAEPDRVNMLRAVLLQKYPADENQFFWVGASVNGTGKAWKWVSGRNVSRGDWGTDQPDGGNENCVVLSRDEFPALHDSPCYTQTMFICEKAVVIPN</sequence>
<proteinExistence type="predicted"/>
<name>A0A3R7MEV3_PENVA</name>
<keyword evidence="4" id="KW-0430">Lectin</keyword>
<organism evidence="4 5">
    <name type="scientific">Penaeus vannamei</name>
    <name type="common">Whiteleg shrimp</name>
    <name type="synonym">Litopenaeus vannamei</name>
    <dbReference type="NCBI Taxonomy" id="6689"/>
    <lineage>
        <taxon>Eukaryota</taxon>
        <taxon>Metazoa</taxon>
        <taxon>Ecdysozoa</taxon>
        <taxon>Arthropoda</taxon>
        <taxon>Crustacea</taxon>
        <taxon>Multicrustacea</taxon>
        <taxon>Malacostraca</taxon>
        <taxon>Eumalacostraca</taxon>
        <taxon>Eucarida</taxon>
        <taxon>Decapoda</taxon>
        <taxon>Dendrobranchiata</taxon>
        <taxon>Penaeoidea</taxon>
        <taxon>Penaeidae</taxon>
        <taxon>Penaeus</taxon>
    </lineage>
</organism>
<dbReference type="Gene3D" id="3.10.100.10">
    <property type="entry name" value="Mannose-Binding Protein A, subunit A"/>
    <property type="match status" value="1"/>
</dbReference>
<keyword evidence="1" id="KW-1015">Disulfide bond</keyword>
<evidence type="ECO:0000256" key="2">
    <source>
        <dbReference type="SAM" id="MobiDB-lite"/>
    </source>
</evidence>
<gene>
    <name evidence="4" type="ORF">C7M84_006995</name>
</gene>
<evidence type="ECO:0000259" key="3">
    <source>
        <dbReference type="PROSITE" id="PS50041"/>
    </source>
</evidence>
<evidence type="ECO:0000313" key="5">
    <source>
        <dbReference type="Proteomes" id="UP000283509"/>
    </source>
</evidence>
<evidence type="ECO:0000256" key="1">
    <source>
        <dbReference type="ARBA" id="ARBA00023157"/>
    </source>
</evidence>
<dbReference type="InterPro" id="IPR018378">
    <property type="entry name" value="C-type_lectin_CS"/>
</dbReference>
<keyword evidence="5" id="KW-1185">Reference proteome</keyword>
<dbReference type="CDD" id="cd00037">
    <property type="entry name" value="CLECT"/>
    <property type="match status" value="1"/>
</dbReference>
<dbReference type="Proteomes" id="UP000283509">
    <property type="component" value="Unassembled WGS sequence"/>
</dbReference>
<dbReference type="InterPro" id="IPR001304">
    <property type="entry name" value="C-type_lectin-like"/>
</dbReference>
<feature type="domain" description="C-type lectin" evidence="3">
    <location>
        <begin position="91"/>
        <end position="166"/>
    </location>
</feature>
<evidence type="ECO:0000313" key="4">
    <source>
        <dbReference type="EMBL" id="ROT74503.1"/>
    </source>
</evidence>
<feature type="non-terminal residue" evidence="4">
    <location>
        <position position="1"/>
    </location>
</feature>
<dbReference type="Pfam" id="PF00059">
    <property type="entry name" value="Lectin_C"/>
    <property type="match status" value="1"/>
</dbReference>
<feature type="region of interest" description="Disordered" evidence="2">
    <location>
        <begin position="56"/>
        <end position="77"/>
    </location>
</feature>
<accession>A0A3R7MEV3</accession>